<dbReference type="EC" id="2.3.1.-" evidence="14"/>
<dbReference type="PANTHER" id="PTHR12317">
    <property type="entry name" value="DIACYLGLYCEROL O-ACYLTRANSFERASE"/>
    <property type="match status" value="1"/>
</dbReference>
<keyword evidence="12 14" id="KW-0472">Membrane</keyword>
<keyword evidence="8" id="KW-0319">Glycerol metabolism</keyword>
<evidence type="ECO:0000256" key="8">
    <source>
        <dbReference type="ARBA" id="ARBA00022798"/>
    </source>
</evidence>
<keyword evidence="7 14" id="KW-0812">Transmembrane</keyword>
<feature type="transmembrane region" description="Helical" evidence="14">
    <location>
        <begin position="148"/>
        <end position="171"/>
    </location>
</feature>
<proteinExistence type="inferred from homology"/>
<comment type="caution">
    <text evidence="15">The sequence shown here is derived from an EMBL/GenBank/DDBJ whole genome shotgun (WGS) entry which is preliminary data.</text>
</comment>
<dbReference type="GO" id="GO:0019432">
    <property type="term" value="P:triglyceride biosynthetic process"/>
    <property type="evidence" value="ECO:0007669"/>
    <property type="project" value="TreeGrafter"/>
</dbReference>
<evidence type="ECO:0000256" key="1">
    <source>
        <dbReference type="ARBA" id="ARBA00004477"/>
    </source>
</evidence>
<dbReference type="EMBL" id="BDSP01000109">
    <property type="protein sequence ID" value="GAX16717.1"/>
    <property type="molecule type" value="Genomic_DNA"/>
</dbReference>
<dbReference type="Proteomes" id="UP000198406">
    <property type="component" value="Unassembled WGS sequence"/>
</dbReference>
<reference evidence="15 16" key="1">
    <citation type="journal article" date="2015" name="Plant Cell">
        <title>Oil accumulation by the oleaginous diatom Fistulifera solaris as revealed by the genome and transcriptome.</title>
        <authorList>
            <person name="Tanaka T."/>
            <person name="Maeda Y."/>
            <person name="Veluchamy A."/>
            <person name="Tanaka M."/>
            <person name="Abida H."/>
            <person name="Marechal E."/>
            <person name="Bowler C."/>
            <person name="Muto M."/>
            <person name="Sunaga Y."/>
            <person name="Tanaka M."/>
            <person name="Yoshino T."/>
            <person name="Taniguchi T."/>
            <person name="Fukuda Y."/>
            <person name="Nemoto M."/>
            <person name="Matsumoto M."/>
            <person name="Wong P.S."/>
            <person name="Aburatani S."/>
            <person name="Fujibuchi W."/>
        </authorList>
    </citation>
    <scope>NUCLEOTIDE SEQUENCE [LARGE SCALE GENOMIC DNA]</scope>
    <source>
        <strain evidence="15 16">JPCC DA0580</strain>
    </source>
</reference>
<evidence type="ECO:0000256" key="11">
    <source>
        <dbReference type="ARBA" id="ARBA00023098"/>
    </source>
</evidence>
<evidence type="ECO:0000256" key="4">
    <source>
        <dbReference type="ARBA" id="ARBA00005420"/>
    </source>
</evidence>
<keyword evidence="9 14" id="KW-0256">Endoplasmic reticulum</keyword>
<comment type="similarity">
    <text evidence="4 14">Belongs to the diacylglycerol acyltransferase family.</text>
</comment>
<keyword evidence="10 14" id="KW-1133">Transmembrane helix</keyword>
<evidence type="ECO:0000256" key="2">
    <source>
        <dbReference type="ARBA" id="ARBA00004771"/>
    </source>
</evidence>
<dbReference type="InParanoid" id="A0A1Z5JRS2"/>
<evidence type="ECO:0000256" key="14">
    <source>
        <dbReference type="RuleBase" id="RU367023"/>
    </source>
</evidence>
<feature type="transmembrane region" description="Helical" evidence="14">
    <location>
        <begin position="20"/>
        <end position="42"/>
    </location>
</feature>
<evidence type="ECO:0000313" key="16">
    <source>
        <dbReference type="Proteomes" id="UP000198406"/>
    </source>
</evidence>
<keyword evidence="13 15" id="KW-0012">Acyltransferase</keyword>
<organism evidence="15 16">
    <name type="scientific">Fistulifera solaris</name>
    <name type="common">Oleaginous diatom</name>
    <dbReference type="NCBI Taxonomy" id="1519565"/>
    <lineage>
        <taxon>Eukaryota</taxon>
        <taxon>Sar</taxon>
        <taxon>Stramenopiles</taxon>
        <taxon>Ochrophyta</taxon>
        <taxon>Bacillariophyta</taxon>
        <taxon>Bacillariophyceae</taxon>
        <taxon>Bacillariophycidae</taxon>
        <taxon>Naviculales</taxon>
        <taxon>Naviculaceae</taxon>
        <taxon>Fistulifera</taxon>
    </lineage>
</organism>
<name>A0A1Z5JRS2_FISSO</name>
<keyword evidence="11" id="KW-0443">Lipid metabolism</keyword>
<accession>A0A1Z5JRS2</accession>
<evidence type="ECO:0000256" key="13">
    <source>
        <dbReference type="ARBA" id="ARBA00023315"/>
    </source>
</evidence>
<feature type="transmembrane region" description="Helical" evidence="14">
    <location>
        <begin position="48"/>
        <end position="72"/>
    </location>
</feature>
<evidence type="ECO:0000313" key="15">
    <source>
        <dbReference type="EMBL" id="GAX16717.1"/>
    </source>
</evidence>
<evidence type="ECO:0000256" key="12">
    <source>
        <dbReference type="ARBA" id="ARBA00023136"/>
    </source>
</evidence>
<dbReference type="GO" id="GO:0004144">
    <property type="term" value="F:diacylglycerol O-acyltransferase activity"/>
    <property type="evidence" value="ECO:0007669"/>
    <property type="project" value="TreeGrafter"/>
</dbReference>
<keyword evidence="16" id="KW-1185">Reference proteome</keyword>
<keyword evidence="6 14" id="KW-0808">Transferase</keyword>
<protein>
    <recommendedName>
        <fullName evidence="14">Acyltransferase</fullName>
        <ecNumber evidence="14">2.3.1.-</ecNumber>
    </recommendedName>
</protein>
<comment type="pathway">
    <text evidence="3">Lipid metabolism.</text>
</comment>
<comment type="subcellular location">
    <subcellularLocation>
        <location evidence="1 14">Endoplasmic reticulum membrane</location>
        <topology evidence="1 14">Multi-pass membrane protein</topology>
    </subcellularLocation>
</comment>
<evidence type="ECO:0000256" key="5">
    <source>
        <dbReference type="ARBA" id="ARBA00022516"/>
    </source>
</evidence>
<dbReference type="OrthoDB" id="264532at2759"/>
<dbReference type="InterPro" id="IPR007130">
    <property type="entry name" value="DAGAT"/>
</dbReference>
<feature type="transmembrane region" description="Helical" evidence="14">
    <location>
        <begin position="115"/>
        <end position="136"/>
    </location>
</feature>
<keyword evidence="5" id="KW-0444">Lipid biosynthesis</keyword>
<dbReference type="GO" id="GO:0006071">
    <property type="term" value="P:glycerol metabolic process"/>
    <property type="evidence" value="ECO:0007669"/>
    <property type="project" value="UniProtKB-KW"/>
</dbReference>
<dbReference type="CDD" id="cd07987">
    <property type="entry name" value="LPLAT_MGAT-like"/>
    <property type="match status" value="1"/>
</dbReference>
<dbReference type="GO" id="GO:0005789">
    <property type="term" value="C:endoplasmic reticulum membrane"/>
    <property type="evidence" value="ECO:0007669"/>
    <property type="project" value="UniProtKB-SubCell"/>
</dbReference>
<dbReference type="Pfam" id="PF03982">
    <property type="entry name" value="DAGAT"/>
    <property type="match status" value="1"/>
</dbReference>
<dbReference type="PANTHER" id="PTHR12317:SF0">
    <property type="entry name" value="ACYLTRANSFERASE"/>
    <property type="match status" value="1"/>
</dbReference>
<sequence>MAPNSFTLKQPSKQRQVGSLRWFVGMLMASTFSMVYFVAPFYMLTAAALLLAAPTSAFTWVYIMPILVSALVKPLPMPFVLRWLRPMVDYFDYEEIVESSPINVREEILLKGKNYLCVFQPHGALSFTGIVSAVTAEPAFQGTMPTAVADAVLLTPIVKHVLGIFGIISASKRSMQRALKRPGPEGCVVLYVGGMAELFLSCENNEKLYLMKRKGFIKLALQEGVDVVPIYLFGNTTVLSVLKKGALAMISRKLQVSLTYIWGKWGLPIPRDCKLLYVSGQPLGMPKIENPTQQDIDKWHAKYCSEVKRLFDTYKDRVPEYKDKQLEIV</sequence>
<gene>
    <name evidence="15" type="ORF">FisN_21Hh158</name>
</gene>
<evidence type="ECO:0000256" key="9">
    <source>
        <dbReference type="ARBA" id="ARBA00022824"/>
    </source>
</evidence>
<dbReference type="AlphaFoldDB" id="A0A1Z5JRS2"/>
<evidence type="ECO:0000256" key="3">
    <source>
        <dbReference type="ARBA" id="ARBA00005189"/>
    </source>
</evidence>
<comment type="pathway">
    <text evidence="2">Glycerolipid metabolism; triacylglycerol biosynthesis.</text>
</comment>
<evidence type="ECO:0000256" key="10">
    <source>
        <dbReference type="ARBA" id="ARBA00022989"/>
    </source>
</evidence>
<evidence type="ECO:0000256" key="7">
    <source>
        <dbReference type="ARBA" id="ARBA00022692"/>
    </source>
</evidence>
<evidence type="ECO:0000256" key="6">
    <source>
        <dbReference type="ARBA" id="ARBA00022679"/>
    </source>
</evidence>